<dbReference type="GO" id="GO:0004252">
    <property type="term" value="F:serine-type endopeptidase activity"/>
    <property type="evidence" value="ECO:0007669"/>
    <property type="project" value="InterPro"/>
</dbReference>
<dbReference type="AlphaFoldDB" id="A0A1B6M062"/>
<dbReference type="PANTHER" id="PTHR10046">
    <property type="entry name" value="ATP DEPENDENT LON PROTEASE FAMILY MEMBER"/>
    <property type="match status" value="1"/>
</dbReference>
<dbReference type="Gene3D" id="1.20.58.1480">
    <property type="match status" value="1"/>
</dbReference>
<evidence type="ECO:0000313" key="3">
    <source>
        <dbReference type="EMBL" id="JAT34513.1"/>
    </source>
</evidence>
<dbReference type="EMBL" id="GEBQ01010648">
    <property type="protein sequence ID" value="JAT29329.1"/>
    <property type="molecule type" value="Transcribed_RNA"/>
</dbReference>
<organism evidence="2">
    <name type="scientific">Graphocephala atropunctata</name>
    <dbReference type="NCBI Taxonomy" id="36148"/>
    <lineage>
        <taxon>Eukaryota</taxon>
        <taxon>Metazoa</taxon>
        <taxon>Ecdysozoa</taxon>
        <taxon>Arthropoda</taxon>
        <taxon>Hexapoda</taxon>
        <taxon>Insecta</taxon>
        <taxon>Pterygota</taxon>
        <taxon>Neoptera</taxon>
        <taxon>Paraneoptera</taxon>
        <taxon>Hemiptera</taxon>
        <taxon>Auchenorrhyncha</taxon>
        <taxon>Membracoidea</taxon>
        <taxon>Cicadellidae</taxon>
        <taxon>Cicadellinae</taxon>
        <taxon>Cicadellini</taxon>
        <taxon>Graphocephala</taxon>
    </lineage>
</organism>
<dbReference type="GO" id="GO:0005524">
    <property type="term" value="F:ATP binding"/>
    <property type="evidence" value="ECO:0007669"/>
    <property type="project" value="InterPro"/>
</dbReference>
<reference evidence="2" key="1">
    <citation type="submission" date="2015-11" db="EMBL/GenBank/DDBJ databases">
        <title>De novo transcriptome assembly of four potential Pierce s Disease insect vectors from Arizona vineyards.</title>
        <authorList>
            <person name="Tassone E.E."/>
        </authorList>
    </citation>
    <scope>NUCLEOTIDE SEQUENCE</scope>
</reference>
<dbReference type="InterPro" id="IPR046336">
    <property type="entry name" value="Lon_prtase_N_sf"/>
</dbReference>
<proteinExistence type="predicted"/>
<dbReference type="InterPro" id="IPR015947">
    <property type="entry name" value="PUA-like_sf"/>
</dbReference>
<dbReference type="InterPro" id="IPR027065">
    <property type="entry name" value="Lon_Prtase"/>
</dbReference>
<feature type="non-terminal residue" evidence="2">
    <location>
        <position position="264"/>
    </location>
</feature>
<evidence type="ECO:0000259" key="1">
    <source>
        <dbReference type="PROSITE" id="PS51787"/>
    </source>
</evidence>
<feature type="domain" description="Lon N-terminal" evidence="1">
    <location>
        <begin position="12"/>
        <end position="222"/>
    </location>
</feature>
<gene>
    <name evidence="3" type="ORF">g.33926</name>
    <name evidence="2" type="ORF">g.33927</name>
</gene>
<name>A0A1B6M062_9HEMI</name>
<sequence>MKMALVEIPKKLPLLLIQNDILLPGSSMRIPIIGSMSMNMVKSRLLSRNTLANSIVGIVTVEDLKDFEKTINNSKCNIVGTAAFVLQVGYSNWTKSNLYVLTVAGICRFSLDKLVMEEPYPMGVVTQLDNIHPSKDVALTPESTKMAQEIQELAIKLLESMPSSLPDNDDFQKRIQNASYSSLQDLAMAWLNPSYEDKKEILYALDVENRLKKVLAIIRKHLKGVKIMKKNGGPKTELNVMTLPKEQKVLLVHPKVGGNSDFSD</sequence>
<dbReference type="Pfam" id="PF02190">
    <property type="entry name" value="LON_substr_bdg"/>
    <property type="match status" value="1"/>
</dbReference>
<dbReference type="SMART" id="SM00464">
    <property type="entry name" value="LON"/>
    <property type="match status" value="1"/>
</dbReference>
<accession>A0A1B6M062</accession>
<dbReference type="Gene3D" id="2.30.130.40">
    <property type="entry name" value="LON domain-like"/>
    <property type="match status" value="1"/>
</dbReference>
<evidence type="ECO:0000313" key="2">
    <source>
        <dbReference type="EMBL" id="JAT29329.1"/>
    </source>
</evidence>
<dbReference type="EMBL" id="GEBQ01005464">
    <property type="protein sequence ID" value="JAT34513.1"/>
    <property type="molecule type" value="Transcribed_RNA"/>
</dbReference>
<protein>
    <recommendedName>
        <fullName evidence="1">Lon N-terminal domain-containing protein</fullName>
    </recommendedName>
</protein>
<dbReference type="GO" id="GO:0030163">
    <property type="term" value="P:protein catabolic process"/>
    <property type="evidence" value="ECO:0007669"/>
    <property type="project" value="InterPro"/>
</dbReference>
<dbReference type="GO" id="GO:0004176">
    <property type="term" value="F:ATP-dependent peptidase activity"/>
    <property type="evidence" value="ECO:0007669"/>
    <property type="project" value="InterPro"/>
</dbReference>
<dbReference type="PROSITE" id="PS51787">
    <property type="entry name" value="LON_N"/>
    <property type="match status" value="1"/>
</dbReference>
<dbReference type="InterPro" id="IPR003111">
    <property type="entry name" value="Lon_prtase_N"/>
</dbReference>
<dbReference type="SUPFAM" id="SSF88697">
    <property type="entry name" value="PUA domain-like"/>
    <property type="match status" value="1"/>
</dbReference>